<dbReference type="SUPFAM" id="SSF53474">
    <property type="entry name" value="alpha/beta-Hydrolases"/>
    <property type="match status" value="1"/>
</dbReference>
<dbReference type="Pfam" id="PF00561">
    <property type="entry name" value="Abhydrolase_1"/>
    <property type="match status" value="1"/>
</dbReference>
<dbReference type="EMBL" id="BMOD01000003">
    <property type="protein sequence ID" value="GGJ29291.1"/>
    <property type="molecule type" value="Genomic_DNA"/>
</dbReference>
<dbReference type="InterPro" id="IPR029058">
    <property type="entry name" value="AB_hydrolase_fold"/>
</dbReference>
<gene>
    <name evidence="2" type="ORF">GCM10008938_14300</name>
</gene>
<sequence>MDSLQIKFAQVRDLQLQYLQWSTTGTPLLWLPGLGHTAHIFRDIAPVFAQRFQVLALSRRGHGKSEAPANHDYTPQRLADDLLEFLNVLELQDVILVGHSIAGNEMTLAASQQPERFKALVYLDAAYNRSGVLKRMQQDAEHNSNASRPQPHTLQGFREDLQAQYGCWTPALEADLQDMLIQDQGRLRLREGPSRLFAATDSHVPDYRSIRCPALAIYGLLEEKEDALTRKVMLPWQQESMAQFARECPLGQVIRWNTDHHFFLTEPQKTVQCLQDFLGTLQ</sequence>
<dbReference type="InterPro" id="IPR050266">
    <property type="entry name" value="AB_hydrolase_sf"/>
</dbReference>
<evidence type="ECO:0000313" key="3">
    <source>
        <dbReference type="Proteomes" id="UP000632222"/>
    </source>
</evidence>
<dbReference type="Proteomes" id="UP000632222">
    <property type="component" value="Unassembled WGS sequence"/>
</dbReference>
<dbReference type="RefSeq" id="WP_189001819.1">
    <property type="nucleotide sequence ID" value="NZ_BMOD01000003.1"/>
</dbReference>
<accession>A0ABQ2CYD0</accession>
<evidence type="ECO:0000313" key="2">
    <source>
        <dbReference type="EMBL" id="GGJ29291.1"/>
    </source>
</evidence>
<evidence type="ECO:0000259" key="1">
    <source>
        <dbReference type="Pfam" id="PF00561"/>
    </source>
</evidence>
<dbReference type="InterPro" id="IPR000073">
    <property type="entry name" value="AB_hydrolase_1"/>
</dbReference>
<proteinExistence type="predicted"/>
<reference evidence="3" key="1">
    <citation type="journal article" date="2019" name="Int. J. Syst. Evol. Microbiol.">
        <title>The Global Catalogue of Microorganisms (GCM) 10K type strain sequencing project: providing services to taxonomists for standard genome sequencing and annotation.</title>
        <authorList>
            <consortium name="The Broad Institute Genomics Platform"/>
            <consortium name="The Broad Institute Genome Sequencing Center for Infectious Disease"/>
            <person name="Wu L."/>
            <person name="Ma J."/>
        </authorList>
    </citation>
    <scope>NUCLEOTIDE SEQUENCE [LARGE SCALE GENOMIC DNA]</scope>
    <source>
        <strain evidence="3">JCM 14370</strain>
    </source>
</reference>
<dbReference type="Gene3D" id="3.40.50.1820">
    <property type="entry name" value="alpha/beta hydrolase"/>
    <property type="match status" value="1"/>
</dbReference>
<keyword evidence="3" id="KW-1185">Reference proteome</keyword>
<name>A0ABQ2CYD0_9DEIO</name>
<feature type="domain" description="AB hydrolase-1" evidence="1">
    <location>
        <begin position="27"/>
        <end position="133"/>
    </location>
</feature>
<dbReference type="PANTHER" id="PTHR43798">
    <property type="entry name" value="MONOACYLGLYCEROL LIPASE"/>
    <property type="match status" value="1"/>
</dbReference>
<protein>
    <recommendedName>
        <fullName evidence="1">AB hydrolase-1 domain-containing protein</fullName>
    </recommendedName>
</protein>
<organism evidence="2 3">
    <name type="scientific">Deinococcus roseus</name>
    <dbReference type="NCBI Taxonomy" id="392414"/>
    <lineage>
        <taxon>Bacteria</taxon>
        <taxon>Thermotogati</taxon>
        <taxon>Deinococcota</taxon>
        <taxon>Deinococci</taxon>
        <taxon>Deinococcales</taxon>
        <taxon>Deinococcaceae</taxon>
        <taxon>Deinococcus</taxon>
    </lineage>
</organism>
<comment type="caution">
    <text evidence="2">The sequence shown here is derived from an EMBL/GenBank/DDBJ whole genome shotgun (WGS) entry which is preliminary data.</text>
</comment>